<keyword evidence="3" id="KW-1185">Reference proteome</keyword>
<gene>
    <name evidence="2" type="ORF">V6N11_042949</name>
</gene>
<sequence length="212" mass="24137">MANETHWTHCCGSHAILMDRLVGSVVAESLCTDIDFNVFGGPPRRSSVQETQYSFGENLDSSSSGFRKSDETMVEHRNPWSGLTEKPVFREEGTTNQRRYSKNDFFDDNFRGNQSLTSSPRKYEMKDPFEPASQLLNPCRPLPPKSEPFSSSFPSQFSRADKNKHSSPIDRRNEVNEPPSSKAEKKTQYSPRNSWDDGKGRDRGKVKEFTQS</sequence>
<feature type="compositionally biased region" description="Basic and acidic residues" evidence="1">
    <location>
        <begin position="101"/>
        <end position="110"/>
    </location>
</feature>
<feature type="compositionally biased region" description="Polar residues" evidence="1">
    <location>
        <begin position="111"/>
        <end position="120"/>
    </location>
</feature>
<proteinExistence type="predicted"/>
<evidence type="ECO:0000256" key="1">
    <source>
        <dbReference type="SAM" id="MobiDB-lite"/>
    </source>
</evidence>
<comment type="caution">
    <text evidence="2">The sequence shown here is derived from an EMBL/GenBank/DDBJ whole genome shotgun (WGS) entry which is preliminary data.</text>
</comment>
<feature type="compositionally biased region" description="Low complexity" evidence="1">
    <location>
        <begin position="147"/>
        <end position="158"/>
    </location>
</feature>
<dbReference type="EMBL" id="JBBPBN010000030">
    <property type="protein sequence ID" value="KAK9005521.1"/>
    <property type="molecule type" value="Genomic_DNA"/>
</dbReference>
<dbReference type="Proteomes" id="UP001396334">
    <property type="component" value="Unassembled WGS sequence"/>
</dbReference>
<name>A0ABR2QXU8_9ROSI</name>
<accession>A0ABR2QXU8</accession>
<feature type="compositionally biased region" description="Basic and acidic residues" evidence="1">
    <location>
        <begin position="159"/>
        <end position="175"/>
    </location>
</feature>
<feature type="compositionally biased region" description="Basic and acidic residues" evidence="1">
    <location>
        <begin position="194"/>
        <end position="212"/>
    </location>
</feature>
<organism evidence="2 3">
    <name type="scientific">Hibiscus sabdariffa</name>
    <name type="common">roselle</name>
    <dbReference type="NCBI Taxonomy" id="183260"/>
    <lineage>
        <taxon>Eukaryota</taxon>
        <taxon>Viridiplantae</taxon>
        <taxon>Streptophyta</taxon>
        <taxon>Embryophyta</taxon>
        <taxon>Tracheophyta</taxon>
        <taxon>Spermatophyta</taxon>
        <taxon>Magnoliopsida</taxon>
        <taxon>eudicotyledons</taxon>
        <taxon>Gunneridae</taxon>
        <taxon>Pentapetalae</taxon>
        <taxon>rosids</taxon>
        <taxon>malvids</taxon>
        <taxon>Malvales</taxon>
        <taxon>Malvaceae</taxon>
        <taxon>Malvoideae</taxon>
        <taxon>Hibiscus</taxon>
    </lineage>
</organism>
<evidence type="ECO:0000313" key="2">
    <source>
        <dbReference type="EMBL" id="KAK9005521.1"/>
    </source>
</evidence>
<reference evidence="2 3" key="1">
    <citation type="journal article" date="2024" name="G3 (Bethesda)">
        <title>Genome assembly of Hibiscus sabdariffa L. provides insights into metabolisms of medicinal natural products.</title>
        <authorList>
            <person name="Kim T."/>
        </authorList>
    </citation>
    <scope>NUCLEOTIDE SEQUENCE [LARGE SCALE GENOMIC DNA]</scope>
    <source>
        <strain evidence="2">TK-2024</strain>
        <tissue evidence="2">Old leaves</tissue>
    </source>
</reference>
<feature type="region of interest" description="Disordered" evidence="1">
    <location>
        <begin position="91"/>
        <end position="212"/>
    </location>
</feature>
<protein>
    <submittedName>
        <fullName evidence="2">Uncharacterized protein</fullName>
    </submittedName>
</protein>
<evidence type="ECO:0000313" key="3">
    <source>
        <dbReference type="Proteomes" id="UP001396334"/>
    </source>
</evidence>